<evidence type="ECO:0000313" key="3">
    <source>
        <dbReference type="EMBL" id="CAE8591588.1"/>
    </source>
</evidence>
<organism evidence="3 4">
    <name type="scientific">Polarella glacialis</name>
    <name type="common">Dinoflagellate</name>
    <dbReference type="NCBI Taxonomy" id="89957"/>
    <lineage>
        <taxon>Eukaryota</taxon>
        <taxon>Sar</taxon>
        <taxon>Alveolata</taxon>
        <taxon>Dinophyceae</taxon>
        <taxon>Suessiales</taxon>
        <taxon>Suessiaceae</taxon>
        <taxon>Polarella</taxon>
    </lineage>
</organism>
<sequence>MDLVVCTVHAKKRHPNRMARKANGDWVCTSEDPCKVSAGQSESVVAPAANHAPDGRSRDKPGAAASVSLRQPASGVERGSSSSCRALPAQSSVFALAAKARLRSFRLRLRSPEDSNRDAFGDSVRALQDCRALELVTGSLRLTAAAGRPGAAAVGASSGADHARLSPSRSSRLPKSGNPSSAPSWSLTRRELPEGGSSSQAARVRQPARLLPASGSARRPVGAPPEPSGRGEVRARSRSPHGRSGPSSFAPASSAHSSSGVNLMRTCALHDRPRYEERMERRGADWVCKPSDRCRADEAPRSAPVQEAEPLRCAIHGRLRTAQNLERKRDGWVCKPDCQCRQSPLRSNSKLRAVGLAASPNPGDKILSSSGEVKDGTQEEGGFDLWPEWKSEDLRRQSNTSSTLSELYGSLAAGDVRQKSIRHSTTSAMGSGTPWEEAQRAAERKRRSPPWVLSPASSARLIWDLFGMMLLSYDIIWIPMRVFQPPEYLFTTVLDMLVSGYWTLDIVLNFFTGYYLPSKEIVMTRRKIAWQYLTHWLLLDVIIVSFDWVDLVTFLINQSQAQSKDIDGASLARIGKVVRVARIFRTIRLLRLAKMKKVLLQIQEKIDSEPIFIVIGTFQNLVALIIVNHVFACFWFFIGADAGWRNNWVDFYGAREMDFWERYVLSMHWSLTQFTPATMHVGPINVLERSFNILLILIAMVGFSSFVSAITASMTRLRTLQSSGLNNAFLLRRYLKENRISTDLQARVIRYIDLAVEMHKGKTARSRVTNLELLSGPLHVALQKELYLPHLVRHDFFAHYQYGTSAMNELCFRAITSMSLSKADILFSLDTDSHDMYFLANGNMFYQRPRGFSWEAKSKAPEGAPAAFRRILIVKKGDYMCEAPLWVSWSHRGTMGALIESELLLLSAEKFRLITLEHKSIFHSSKRYANNYLKMLRETVETKGCMFDLPREVTFPQTYPPVISENIYYSPGLEAQEEVRKGELLEAVLDPETESESEGEEQAEMDEETEFVCTEAAFASGVDAPPVDSGMQQQASEVSIRSPQSPNATYL</sequence>
<feature type="transmembrane region" description="Helical" evidence="2">
    <location>
        <begin position="492"/>
        <end position="516"/>
    </location>
</feature>
<keyword evidence="2" id="KW-0472">Membrane</keyword>
<feature type="transmembrane region" description="Helical" evidence="2">
    <location>
        <begin position="536"/>
        <end position="556"/>
    </location>
</feature>
<keyword evidence="2" id="KW-0812">Transmembrane</keyword>
<gene>
    <name evidence="3" type="ORF">PGLA1383_LOCUS10257</name>
</gene>
<evidence type="ECO:0000256" key="2">
    <source>
        <dbReference type="SAM" id="Phobius"/>
    </source>
</evidence>
<dbReference type="GO" id="GO:0005249">
    <property type="term" value="F:voltage-gated potassium channel activity"/>
    <property type="evidence" value="ECO:0007669"/>
    <property type="project" value="TreeGrafter"/>
</dbReference>
<feature type="region of interest" description="Disordered" evidence="1">
    <location>
        <begin position="39"/>
        <end position="62"/>
    </location>
</feature>
<dbReference type="AlphaFoldDB" id="A0A813DYV4"/>
<feature type="region of interest" description="Disordered" evidence="1">
    <location>
        <begin position="1021"/>
        <end position="1051"/>
    </location>
</feature>
<dbReference type="Proteomes" id="UP000654075">
    <property type="component" value="Unassembled WGS sequence"/>
</dbReference>
<name>A0A813DYV4_POLGL</name>
<evidence type="ECO:0000313" key="4">
    <source>
        <dbReference type="Proteomes" id="UP000654075"/>
    </source>
</evidence>
<feature type="transmembrane region" description="Helical" evidence="2">
    <location>
        <begin position="691"/>
        <end position="712"/>
    </location>
</feature>
<keyword evidence="4" id="KW-1185">Reference proteome</keyword>
<dbReference type="PANTHER" id="PTHR10217:SF435">
    <property type="entry name" value="POTASSIUM VOLTAGE-GATED CHANNEL PROTEIN EAG"/>
    <property type="match status" value="1"/>
</dbReference>
<feature type="compositionally biased region" description="Polar residues" evidence="1">
    <location>
        <begin position="177"/>
        <end position="187"/>
    </location>
</feature>
<feature type="region of interest" description="Disordered" evidence="1">
    <location>
        <begin position="989"/>
        <end position="1008"/>
    </location>
</feature>
<feature type="region of interest" description="Disordered" evidence="1">
    <location>
        <begin position="357"/>
        <end position="384"/>
    </location>
</feature>
<dbReference type="GO" id="GO:0042391">
    <property type="term" value="P:regulation of membrane potential"/>
    <property type="evidence" value="ECO:0007669"/>
    <property type="project" value="TreeGrafter"/>
</dbReference>
<feature type="region of interest" description="Disordered" evidence="1">
    <location>
        <begin position="152"/>
        <end position="260"/>
    </location>
</feature>
<feature type="compositionally biased region" description="Polar residues" evidence="1">
    <location>
        <begin position="1030"/>
        <end position="1051"/>
    </location>
</feature>
<dbReference type="InterPro" id="IPR018490">
    <property type="entry name" value="cNMP-bd_dom_sf"/>
</dbReference>
<dbReference type="PANTHER" id="PTHR10217">
    <property type="entry name" value="VOLTAGE AND LIGAND GATED POTASSIUM CHANNEL"/>
    <property type="match status" value="1"/>
</dbReference>
<keyword evidence="2" id="KW-1133">Transmembrane helix</keyword>
<protein>
    <recommendedName>
        <fullName evidence="5">Cyclic nucleotide-binding domain-containing protein</fullName>
    </recommendedName>
</protein>
<dbReference type="SUPFAM" id="SSF51206">
    <property type="entry name" value="cAMP-binding domain-like"/>
    <property type="match status" value="1"/>
</dbReference>
<feature type="compositionally biased region" description="Low complexity" evidence="1">
    <location>
        <begin position="152"/>
        <end position="174"/>
    </location>
</feature>
<evidence type="ECO:0008006" key="5">
    <source>
        <dbReference type="Google" id="ProtNLM"/>
    </source>
</evidence>
<evidence type="ECO:0000256" key="1">
    <source>
        <dbReference type="SAM" id="MobiDB-lite"/>
    </source>
</evidence>
<comment type="caution">
    <text evidence="3">The sequence shown here is derived from an EMBL/GenBank/DDBJ whole genome shotgun (WGS) entry which is preliminary data.</text>
</comment>
<accession>A0A813DYV4</accession>
<dbReference type="SUPFAM" id="SSF81324">
    <property type="entry name" value="Voltage-gated potassium channels"/>
    <property type="match status" value="1"/>
</dbReference>
<dbReference type="GO" id="GO:0005886">
    <property type="term" value="C:plasma membrane"/>
    <property type="evidence" value="ECO:0007669"/>
    <property type="project" value="TreeGrafter"/>
</dbReference>
<dbReference type="Gene3D" id="1.10.287.70">
    <property type="match status" value="1"/>
</dbReference>
<feature type="transmembrane region" description="Helical" evidence="2">
    <location>
        <begin position="611"/>
        <end position="638"/>
    </location>
</feature>
<dbReference type="OrthoDB" id="9909019at2759"/>
<dbReference type="EMBL" id="CAJNNV010005045">
    <property type="protein sequence ID" value="CAE8591588.1"/>
    <property type="molecule type" value="Genomic_DNA"/>
</dbReference>
<feature type="compositionally biased region" description="Low complexity" evidence="1">
    <location>
        <begin position="242"/>
        <end position="260"/>
    </location>
</feature>
<dbReference type="InterPro" id="IPR050818">
    <property type="entry name" value="KCNH_animal-type"/>
</dbReference>
<reference evidence="3" key="1">
    <citation type="submission" date="2021-02" db="EMBL/GenBank/DDBJ databases">
        <authorList>
            <person name="Dougan E. K."/>
            <person name="Rhodes N."/>
            <person name="Thang M."/>
            <person name="Chan C."/>
        </authorList>
    </citation>
    <scope>NUCLEOTIDE SEQUENCE</scope>
</reference>
<proteinExistence type="predicted"/>